<evidence type="ECO:0000313" key="2">
    <source>
        <dbReference type="Proteomes" id="UP001162881"/>
    </source>
</evidence>
<proteinExistence type="predicted"/>
<reference evidence="1" key="1">
    <citation type="submission" date="2022-03" db="EMBL/GenBank/DDBJ databases">
        <title>Identification of a novel bacterium isolated from mangrove sediments.</title>
        <authorList>
            <person name="Pan X."/>
        </authorList>
    </citation>
    <scope>NUCLEOTIDE SEQUENCE</scope>
    <source>
        <strain evidence="1">B1949</strain>
    </source>
</reference>
<dbReference type="EMBL" id="JALHLF010000030">
    <property type="protein sequence ID" value="MCJ2182957.1"/>
    <property type="molecule type" value="Genomic_DNA"/>
</dbReference>
<evidence type="ECO:0000313" key="1">
    <source>
        <dbReference type="EMBL" id="MCJ2182957.1"/>
    </source>
</evidence>
<dbReference type="Proteomes" id="UP001162881">
    <property type="component" value="Unassembled WGS sequence"/>
</dbReference>
<sequence>MLKKHATRPVSALKVYCPIDAATQALLARGAVMSIDPDCALARLIAFVRDENPLGDFGPYQSVMELATGLELFTPGAAARPTLGEAGAEAVSATAIVTIYIPADAPQAAVSAAIDEIVALHPWEVPVIELVETRLVTRV</sequence>
<accession>A0ABT0BD49</accession>
<gene>
    <name evidence="1" type="ORF">MTR62_09665</name>
</gene>
<keyword evidence="2" id="KW-1185">Reference proteome</keyword>
<dbReference type="InterPro" id="IPR015867">
    <property type="entry name" value="N-reg_PII/ATP_PRibTrfase_C"/>
</dbReference>
<dbReference type="RefSeq" id="WP_244019849.1">
    <property type="nucleotide sequence ID" value="NZ_JALHLF010000030.1"/>
</dbReference>
<organism evidence="1 2">
    <name type="scientific">Novosphingobium organovorum</name>
    <dbReference type="NCBI Taxonomy" id="2930092"/>
    <lineage>
        <taxon>Bacteria</taxon>
        <taxon>Pseudomonadati</taxon>
        <taxon>Pseudomonadota</taxon>
        <taxon>Alphaproteobacteria</taxon>
        <taxon>Sphingomonadales</taxon>
        <taxon>Sphingomonadaceae</taxon>
        <taxon>Novosphingobium</taxon>
    </lineage>
</organism>
<dbReference type="Gene3D" id="3.30.70.120">
    <property type="match status" value="1"/>
</dbReference>
<comment type="caution">
    <text evidence="1">The sequence shown here is derived from an EMBL/GenBank/DDBJ whole genome shotgun (WGS) entry which is preliminary data.</text>
</comment>
<name>A0ABT0BD49_9SPHN</name>
<evidence type="ECO:0008006" key="3">
    <source>
        <dbReference type="Google" id="ProtNLM"/>
    </source>
</evidence>
<protein>
    <recommendedName>
        <fullName evidence="3">YCII-related domain-containing protein</fullName>
    </recommendedName>
</protein>